<accession>A0A7G6WZW6</accession>
<dbReference type="InterPro" id="IPR013324">
    <property type="entry name" value="RNA_pol_sigma_r3/r4-like"/>
</dbReference>
<dbReference type="EMBL" id="CP043661">
    <property type="protein sequence ID" value="QNE19531.1"/>
    <property type="molecule type" value="Genomic_DNA"/>
</dbReference>
<keyword evidence="3" id="KW-0731">Sigma factor</keyword>
<evidence type="ECO:0000313" key="9">
    <source>
        <dbReference type="Proteomes" id="UP000515563"/>
    </source>
</evidence>
<evidence type="ECO:0000256" key="3">
    <source>
        <dbReference type="ARBA" id="ARBA00023082"/>
    </source>
</evidence>
<reference evidence="8 9" key="2">
    <citation type="journal article" date="2020" name="Microbiol. Resour. Announc.">
        <title>Antarctic desert soil bacteria exhibit high novel natural product potential, evaluated through long-read genome sequencing and comparative genomics.</title>
        <authorList>
            <person name="Benaud N."/>
            <person name="Edwards R.J."/>
            <person name="Amos T.G."/>
            <person name="D'Agostino P.M."/>
            <person name="Gutierrez-Chavez C."/>
            <person name="Montgomery K."/>
            <person name="Nicetic I."/>
            <person name="Ferrari B.C."/>
        </authorList>
    </citation>
    <scope>NUCLEOTIDE SEQUENCE [LARGE SCALE GENOMIC DNA]</scope>
    <source>
        <strain evidence="8 9">SPB151</strain>
    </source>
</reference>
<reference evidence="9" key="1">
    <citation type="submission" date="2019-09" db="EMBL/GenBank/DDBJ databases">
        <title>Antimicrobial potential of Antarctic Bacteria.</title>
        <authorList>
            <person name="Benaud N."/>
            <person name="Edwards R.J."/>
            <person name="Ferrari B.C."/>
        </authorList>
    </citation>
    <scope>NUCLEOTIDE SEQUENCE [LARGE SCALE GENOMIC DNA]</scope>
    <source>
        <strain evidence="9">SPB151</strain>
    </source>
</reference>
<evidence type="ECO:0000259" key="6">
    <source>
        <dbReference type="Pfam" id="PF04542"/>
    </source>
</evidence>
<dbReference type="NCBIfam" id="TIGR02937">
    <property type="entry name" value="sigma70-ECF"/>
    <property type="match status" value="1"/>
</dbReference>
<dbReference type="Pfam" id="PF04545">
    <property type="entry name" value="Sigma70_r4"/>
    <property type="match status" value="1"/>
</dbReference>
<feature type="domain" description="RNA polymerase sigma-70 region 2" evidence="6">
    <location>
        <begin position="99"/>
        <end position="160"/>
    </location>
</feature>
<dbReference type="Pfam" id="PF04542">
    <property type="entry name" value="Sigma70_r2"/>
    <property type="match status" value="1"/>
</dbReference>
<keyword evidence="4" id="KW-0238">DNA-binding</keyword>
<dbReference type="Proteomes" id="UP000515563">
    <property type="component" value="Chromosome"/>
</dbReference>
<dbReference type="GO" id="GO:0006352">
    <property type="term" value="P:DNA-templated transcription initiation"/>
    <property type="evidence" value="ECO:0007669"/>
    <property type="project" value="InterPro"/>
</dbReference>
<dbReference type="NCBIfam" id="TIGR02983">
    <property type="entry name" value="SigE-fam_strep"/>
    <property type="match status" value="1"/>
</dbReference>
<evidence type="ECO:0000256" key="2">
    <source>
        <dbReference type="ARBA" id="ARBA00023015"/>
    </source>
</evidence>
<dbReference type="GO" id="GO:0016987">
    <property type="term" value="F:sigma factor activity"/>
    <property type="evidence" value="ECO:0007669"/>
    <property type="project" value="UniProtKB-KW"/>
</dbReference>
<dbReference type="SUPFAM" id="SSF88946">
    <property type="entry name" value="Sigma2 domain of RNA polymerase sigma factors"/>
    <property type="match status" value="1"/>
</dbReference>
<dbReference type="SUPFAM" id="SSF88659">
    <property type="entry name" value="Sigma3 and sigma4 domains of RNA polymerase sigma factors"/>
    <property type="match status" value="1"/>
</dbReference>
<gene>
    <name evidence="8" type="ORF">F1D05_18435</name>
</gene>
<name>A0A7G6WZW6_9ACTN</name>
<dbReference type="KEGG" id="kqi:F1D05_18435"/>
<dbReference type="InterPro" id="IPR007627">
    <property type="entry name" value="RNA_pol_sigma70_r2"/>
</dbReference>
<evidence type="ECO:0000256" key="5">
    <source>
        <dbReference type="ARBA" id="ARBA00023163"/>
    </source>
</evidence>
<protein>
    <submittedName>
        <fullName evidence="8">SigE family RNA polymerase sigma factor</fullName>
    </submittedName>
</protein>
<dbReference type="InterPro" id="IPR014325">
    <property type="entry name" value="RNA_pol_sigma-E_actinobac"/>
</dbReference>
<dbReference type="InterPro" id="IPR007630">
    <property type="entry name" value="RNA_pol_sigma70_r4"/>
</dbReference>
<dbReference type="AlphaFoldDB" id="A0A7G6WZW6"/>
<dbReference type="GO" id="GO:0003677">
    <property type="term" value="F:DNA binding"/>
    <property type="evidence" value="ECO:0007669"/>
    <property type="project" value="UniProtKB-KW"/>
</dbReference>
<evidence type="ECO:0000256" key="1">
    <source>
        <dbReference type="ARBA" id="ARBA00010641"/>
    </source>
</evidence>
<dbReference type="PANTHER" id="PTHR43133">
    <property type="entry name" value="RNA POLYMERASE ECF-TYPE SIGMA FACTO"/>
    <property type="match status" value="1"/>
</dbReference>
<comment type="similarity">
    <text evidence="1">Belongs to the sigma-70 factor family. ECF subfamily.</text>
</comment>
<keyword evidence="2" id="KW-0805">Transcription regulation</keyword>
<organism evidence="8 9">
    <name type="scientific">Kribbella qitaiheensis</name>
    <dbReference type="NCBI Taxonomy" id="1544730"/>
    <lineage>
        <taxon>Bacteria</taxon>
        <taxon>Bacillati</taxon>
        <taxon>Actinomycetota</taxon>
        <taxon>Actinomycetes</taxon>
        <taxon>Propionibacteriales</taxon>
        <taxon>Kribbellaceae</taxon>
        <taxon>Kribbella</taxon>
    </lineage>
</organism>
<feature type="domain" description="RNA polymerase sigma-70 region 4" evidence="7">
    <location>
        <begin position="186"/>
        <end position="235"/>
    </location>
</feature>
<sequence>MQIRTHGPTPTAVTESDTAAQRTPVLCASLLQRTSAPRGYGSCADNFPGNFLRATFFGPDATRPVPACSYPFDSWLADGRVIVSADLEEFSEFAAARGTQLFRMAYLLAGDRHAAEDLTQTTLGKLYAAWSKVSRADNPVAYSRTVMVRTYIASQRKTRWERPTSEVPDDGRYGEDTALRLTLFAALAELSGRDRAIVVLRYWEDHSVEDTATILGVSSGVVRTRSQRALLKLRARLGTEISELTGR</sequence>
<dbReference type="Gene3D" id="1.10.10.10">
    <property type="entry name" value="Winged helix-like DNA-binding domain superfamily/Winged helix DNA-binding domain"/>
    <property type="match status" value="1"/>
</dbReference>
<dbReference type="Gene3D" id="1.10.1740.10">
    <property type="match status" value="1"/>
</dbReference>
<dbReference type="CDD" id="cd06171">
    <property type="entry name" value="Sigma70_r4"/>
    <property type="match status" value="1"/>
</dbReference>
<keyword evidence="9" id="KW-1185">Reference proteome</keyword>
<dbReference type="InterPro" id="IPR014284">
    <property type="entry name" value="RNA_pol_sigma-70_dom"/>
</dbReference>
<keyword evidence="5" id="KW-0804">Transcription</keyword>
<evidence type="ECO:0000313" key="8">
    <source>
        <dbReference type="EMBL" id="QNE19531.1"/>
    </source>
</evidence>
<proteinExistence type="inferred from homology"/>
<dbReference type="InterPro" id="IPR039425">
    <property type="entry name" value="RNA_pol_sigma-70-like"/>
</dbReference>
<dbReference type="InterPro" id="IPR013325">
    <property type="entry name" value="RNA_pol_sigma_r2"/>
</dbReference>
<evidence type="ECO:0000256" key="4">
    <source>
        <dbReference type="ARBA" id="ARBA00023125"/>
    </source>
</evidence>
<dbReference type="InterPro" id="IPR036388">
    <property type="entry name" value="WH-like_DNA-bd_sf"/>
</dbReference>
<dbReference type="PANTHER" id="PTHR43133:SF50">
    <property type="entry name" value="ECF RNA POLYMERASE SIGMA FACTOR SIGM"/>
    <property type="match status" value="1"/>
</dbReference>
<evidence type="ECO:0000259" key="7">
    <source>
        <dbReference type="Pfam" id="PF04545"/>
    </source>
</evidence>